<dbReference type="PROSITE" id="PS51233">
    <property type="entry name" value="VWFD"/>
    <property type="match status" value="1"/>
</dbReference>
<dbReference type="SMART" id="SM00216">
    <property type="entry name" value="VWD"/>
    <property type="match status" value="1"/>
</dbReference>
<keyword evidence="8" id="KW-0677">Repeat</keyword>
<evidence type="ECO:0000256" key="15">
    <source>
        <dbReference type="PROSITE-ProRule" id="PRU00076"/>
    </source>
</evidence>
<keyword evidence="6 17" id="KW-0812">Transmembrane</keyword>
<keyword evidence="11 17" id="KW-0472">Membrane</keyword>
<evidence type="ECO:0000256" key="7">
    <source>
        <dbReference type="ARBA" id="ARBA00022729"/>
    </source>
</evidence>
<dbReference type="CDD" id="cd00054">
    <property type="entry name" value="EGF_CA"/>
    <property type="match status" value="6"/>
</dbReference>
<dbReference type="InterPro" id="IPR018097">
    <property type="entry name" value="EGF_Ca-bd_CS"/>
</dbReference>
<keyword evidence="7 18" id="KW-0732">Signal</keyword>
<dbReference type="PANTHER" id="PTHR24039:SF28">
    <property type="entry name" value="EGF-LIKE DOMAIN-CONTAINING PROTEIN"/>
    <property type="match status" value="1"/>
</dbReference>
<feature type="compositionally biased region" description="Low complexity" evidence="16">
    <location>
        <begin position="42"/>
        <end position="53"/>
    </location>
</feature>
<evidence type="ECO:0000256" key="4">
    <source>
        <dbReference type="ARBA" id="ARBA00022536"/>
    </source>
</evidence>
<feature type="domain" description="VWFD" evidence="20">
    <location>
        <begin position="779"/>
        <end position="988"/>
    </location>
</feature>
<dbReference type="EMBL" id="JBJQND010000018">
    <property type="protein sequence ID" value="KAL3837566.1"/>
    <property type="molecule type" value="Genomic_DNA"/>
</dbReference>
<keyword evidence="13" id="KW-0675">Receptor</keyword>
<dbReference type="PANTHER" id="PTHR24039">
    <property type="entry name" value="FIBRILLIN-RELATED"/>
    <property type="match status" value="1"/>
</dbReference>
<dbReference type="FunFam" id="2.10.25.10:FF:000240">
    <property type="entry name" value="Vitamin K-dependent protein S"/>
    <property type="match status" value="1"/>
</dbReference>
<feature type="transmembrane region" description="Helical" evidence="17">
    <location>
        <begin position="1991"/>
        <end position="2014"/>
    </location>
</feature>
<evidence type="ECO:0008006" key="23">
    <source>
        <dbReference type="Google" id="ProtNLM"/>
    </source>
</evidence>
<evidence type="ECO:0000256" key="3">
    <source>
        <dbReference type="ARBA" id="ARBA00022525"/>
    </source>
</evidence>
<feature type="region of interest" description="Disordered" evidence="16">
    <location>
        <begin position="95"/>
        <end position="132"/>
    </location>
</feature>
<dbReference type="PROSITE" id="PS50026">
    <property type="entry name" value="EGF_3"/>
    <property type="match status" value="4"/>
</dbReference>
<dbReference type="PROSITE" id="PS01187">
    <property type="entry name" value="EGF_CA"/>
    <property type="match status" value="5"/>
</dbReference>
<feature type="chain" id="PRO_5044858675" description="Mucin-like protein" evidence="18">
    <location>
        <begin position="24"/>
        <end position="2077"/>
    </location>
</feature>
<dbReference type="InterPro" id="IPR001881">
    <property type="entry name" value="EGF-like_Ca-bd_dom"/>
</dbReference>
<dbReference type="InterPro" id="IPR003886">
    <property type="entry name" value="NIDO_dom"/>
</dbReference>
<keyword evidence="22" id="KW-1185">Reference proteome</keyword>
<evidence type="ECO:0000259" key="20">
    <source>
        <dbReference type="PROSITE" id="PS51233"/>
    </source>
</evidence>
<feature type="compositionally biased region" description="Polar residues" evidence="16">
    <location>
        <begin position="28"/>
        <end position="41"/>
    </location>
</feature>
<evidence type="ECO:0000256" key="12">
    <source>
        <dbReference type="ARBA" id="ARBA00023157"/>
    </source>
</evidence>
<dbReference type="InterPro" id="IPR001846">
    <property type="entry name" value="VWF_type-D"/>
</dbReference>
<evidence type="ECO:0000256" key="14">
    <source>
        <dbReference type="ARBA" id="ARBA00023180"/>
    </source>
</evidence>
<dbReference type="PROSITE" id="PS01186">
    <property type="entry name" value="EGF_2"/>
    <property type="match status" value="7"/>
</dbReference>
<comment type="subcellular location">
    <subcellularLocation>
        <location evidence="1">Membrane</location>
        <topology evidence="1">Single-pass type I membrane protein</topology>
    </subcellularLocation>
    <subcellularLocation>
        <location evidence="2">Secreted</location>
    </subcellularLocation>
</comment>
<feature type="domain" description="EGF-like" evidence="19">
    <location>
        <begin position="1715"/>
        <end position="1755"/>
    </location>
</feature>
<dbReference type="SMART" id="SM00181">
    <property type="entry name" value="EGF"/>
    <property type="match status" value="16"/>
</dbReference>
<feature type="signal peptide" evidence="18">
    <location>
        <begin position="1"/>
        <end position="23"/>
    </location>
</feature>
<feature type="region of interest" description="Disordered" evidence="16">
    <location>
        <begin position="203"/>
        <end position="252"/>
    </location>
</feature>
<keyword evidence="3" id="KW-0964">Secreted</keyword>
<evidence type="ECO:0000313" key="21">
    <source>
        <dbReference type="EMBL" id="KAL3837566.1"/>
    </source>
</evidence>
<dbReference type="GO" id="GO:0016020">
    <property type="term" value="C:membrane"/>
    <property type="evidence" value="ECO:0007669"/>
    <property type="project" value="UniProtKB-SubCell"/>
</dbReference>
<feature type="compositionally biased region" description="Low complexity" evidence="16">
    <location>
        <begin position="271"/>
        <end position="323"/>
    </location>
</feature>
<dbReference type="Gene3D" id="2.10.25.10">
    <property type="entry name" value="Laminin"/>
    <property type="match status" value="12"/>
</dbReference>
<keyword evidence="12 15" id="KW-1015">Disulfide bond</keyword>
<feature type="compositionally biased region" description="Acidic residues" evidence="16">
    <location>
        <begin position="2063"/>
        <end position="2077"/>
    </location>
</feature>
<dbReference type="InterPro" id="IPR049883">
    <property type="entry name" value="NOTCH1_EGF-like"/>
</dbReference>
<dbReference type="Pfam" id="PF12662">
    <property type="entry name" value="cEGF"/>
    <property type="match status" value="1"/>
</dbReference>
<feature type="non-terminal residue" evidence="21">
    <location>
        <position position="2077"/>
    </location>
</feature>
<dbReference type="GO" id="GO:0006897">
    <property type="term" value="P:endocytosis"/>
    <property type="evidence" value="ECO:0007669"/>
    <property type="project" value="UniProtKB-KW"/>
</dbReference>
<keyword evidence="9" id="KW-0106">Calcium</keyword>
<evidence type="ECO:0000259" key="19">
    <source>
        <dbReference type="PROSITE" id="PS50026"/>
    </source>
</evidence>
<dbReference type="SMART" id="SM00179">
    <property type="entry name" value="EGF_CA"/>
    <property type="match status" value="11"/>
</dbReference>
<dbReference type="Pfam" id="PF06119">
    <property type="entry name" value="NIDO"/>
    <property type="match status" value="1"/>
</dbReference>
<dbReference type="FunFam" id="2.10.25.10:FF:000009">
    <property type="entry name" value="Low-density lipoprotein receptor isoform 1"/>
    <property type="match status" value="1"/>
</dbReference>
<comment type="caution">
    <text evidence="21">The sequence shown here is derived from an EMBL/GenBank/DDBJ whole genome shotgun (WGS) entry which is preliminary data.</text>
</comment>
<dbReference type="SMART" id="SM00539">
    <property type="entry name" value="NIDO"/>
    <property type="match status" value="1"/>
</dbReference>
<evidence type="ECO:0000256" key="1">
    <source>
        <dbReference type="ARBA" id="ARBA00004479"/>
    </source>
</evidence>
<dbReference type="SUPFAM" id="SSF57184">
    <property type="entry name" value="Growth factor receptor domain"/>
    <property type="match status" value="3"/>
</dbReference>
<dbReference type="Proteomes" id="UP001634394">
    <property type="component" value="Unassembled WGS sequence"/>
</dbReference>
<evidence type="ECO:0000256" key="11">
    <source>
        <dbReference type="ARBA" id="ARBA00023136"/>
    </source>
</evidence>
<dbReference type="SUPFAM" id="SSF57196">
    <property type="entry name" value="EGF/Laminin"/>
    <property type="match status" value="2"/>
</dbReference>
<gene>
    <name evidence="21" type="ORF">ACJMK2_022914</name>
</gene>
<feature type="disulfide bond" evidence="15">
    <location>
        <begin position="1760"/>
        <end position="1770"/>
    </location>
</feature>
<dbReference type="Pfam" id="PF07645">
    <property type="entry name" value="EGF_CA"/>
    <property type="match status" value="9"/>
</dbReference>
<sequence>MRKALRSLCLMFGVIAVSQVTTAMTTTSEIQNTTASEPQIGTSTSSETHVTNETTSTTSTTYFNSTISWTLYPSTNSTTTSSALYPITNSTTTSSISYPATNSTTTSSMSYPATTSTTTSSMSDVTNSTTTSSISYPATTSTTTSSMSDLTNSTTTSSISYPATNFTTTSSMSNPTTNSSTSSITYPTTNYTSTSSTLYPTMNSTTTSSASNETVNSTTMPSMSYPITNSTITSSTSNPTTNSTTTPSITYPTTNYTTTSSTSYPAMNFTTTSSTSNETVNSTTMPSMSYPTTNSTTTSSTSDPTMNSTTTSSTSNQTVNSTTMPSMSYPTMNSTTTSSILYSTTNYTTTSSTSNQTTNSTTTSSMSYTTTNYPPASSTSYRITNSTTSSLISTTTESFLQSVAFEYGRDKGDSVFTNIDDACYPEVTSSLQFPIFGIFYSTMYICSNGIVSFDERITTPGPPWDDSGLRRLGSYLAPYFNDLDFRGYWSSGGGVIYYHAYDIIADNSLKNNGNVIKARNYVRNYETDQGNFNPAFLLVVTWENASPYPVYYRQSERVTFQLALVTDGSNTFVSYIYFPGKMLFSYNNVFIGYSFPQSGFLRKDVNSFTTRALRMDNNAVTNGTRGILYYRLTPAGSNVINNERICRAWWSENRYMRWYNSWMNVIMPWCPCTLNLLWRDSSFGNHYFDGPNIYCAVVQPRWWYSPHGKTCCYDRRTGQYQQSAPTAGGFLQYHKTLYPRQYQAVDQRMKEFCCSKANLCHLYYDLRPVSSCYFRFPFFFAFFWGDPHIETLDKKKFTFNGWGEYTLVSLNTTNTTFTLQSRTARAMKADGNNTDATIFSAFAAKDNIGANIHVELNETKNGLIVYAKSNENASSFDDFTTDFADMTREFNVQDEYLSLSRDDASKTFTAVFSSGISLNISVVVQMLSVSVVLPIEFKGWPKGLLGNFDGNPDNDFLCPNGTTLPSNISERDIFNYGQTWEVNGSESVFRYPLGKNHSDFQHSNFTPKFLDEADQAKVNKSKQTCGEDNQECIFDLVFTENEAVANNTLNIESRALSGQSEIENEVPQISGNSTVYAYVGRNVTLNVNGSDDGSFKFKFLNNTANASVISTDNRTGLVSFFLDNTNPVSVSVTVEDNHGVQAPALELTLLVCSGCSNHGSCDFTQERRDNRSTTHFKYVTCNCSPYWEGNDCERDLDGCADRPCSSLRNCTDNPAAIHQTLNRTYNCSSCPSGYTDGVEDPSKCIDINECNTTNATHGCNQTCVNTEGSYYCTCNSTFRLHSNGKDCQDTDECLEGTSGCDQVCNNTYGGYACGCQYGYMYNNTIHRCVQANGTLCPTKNCTGAHGCTKNETGHEVCFCRSGYQLNASDVCEDVNECQKKICSQDCENVEGGFQCKCNKGYTLASDKTSCISCTYPYYGSNCSSTCTCGPGAIRCDPLSGCVCQSGWTGTDCDQDVDECSQNPNICNNILKTCLNTIGSYTCNCVPGYQASNNTCTDVNECEDPTLNTCEQRCINTLGGFSCGCESGYNTDPNNSTKCIDIDECTAGQSGCQQICENSKGKCSCSCYFGYALIEDRKTCKAVEDPCKTYGNITCDQICLVDYVAKTAACSCNLGYKLGANNRTCEDINECTEKNGTLISCSSNATCQNTNGSYVCSCNIGYKLENDGRTCSECDSFHYGVNCSTDCNCSVGADRCDKVNGCVCKNGWSGTKCDTDINECSNTTLCSGANMNCLNTPGSYQCQCNSGYNMINGACEDIDECTTQNVCADKCTNTNGSYRCSCQQGYKVNGSYCADIDECLRGEDNCSQGCRNTNGGYNCVCYTGFELNGTTCTPLPGHNMTSTNLTFTFDIQITRNLSDTNTYDKYLYDVNQMLSIYFKEKMGVKFISIENIKLKKGSLIADFVLIMQDSTTAKTSLVDILIEALKYQFVIGGISTTLQSLGVGDYTVIGSGDLCRLYESILGTCPSGYRCTVSGGHPSCGPDGKEEDNIPLIIGLSVGLPLGVLLIAIIILIVLKNKNNKIKSLAICGDSYSNSHMLYPIEGGRIQSGHSHNMQRFDNSYLENDSDGSEELFDNECH</sequence>
<feature type="domain" description="EGF-like" evidence="19">
    <location>
        <begin position="1626"/>
        <end position="1671"/>
    </location>
</feature>
<dbReference type="InterPro" id="IPR000742">
    <property type="entry name" value="EGF"/>
</dbReference>
<evidence type="ECO:0000256" key="5">
    <source>
        <dbReference type="ARBA" id="ARBA00022583"/>
    </source>
</evidence>
<proteinExistence type="predicted"/>
<name>A0ABD3TLV0_SINWO</name>
<comment type="caution">
    <text evidence="15">Lacks conserved residue(s) required for the propagation of feature annotation.</text>
</comment>
<dbReference type="InterPro" id="IPR009030">
    <property type="entry name" value="Growth_fac_rcpt_cys_sf"/>
</dbReference>
<evidence type="ECO:0000256" key="10">
    <source>
        <dbReference type="ARBA" id="ARBA00022989"/>
    </source>
</evidence>
<keyword evidence="10 17" id="KW-1133">Transmembrane helix</keyword>
<reference evidence="21 22" key="1">
    <citation type="submission" date="2024-11" db="EMBL/GenBank/DDBJ databases">
        <title>Chromosome-level genome assembly of the freshwater bivalve Anodonta woodiana.</title>
        <authorList>
            <person name="Chen X."/>
        </authorList>
    </citation>
    <scope>NUCLEOTIDE SEQUENCE [LARGE SCALE GENOMIC DNA]</scope>
    <source>
        <strain evidence="21">MN2024</strain>
        <tissue evidence="21">Gills</tissue>
    </source>
</reference>
<evidence type="ECO:0000256" key="9">
    <source>
        <dbReference type="ARBA" id="ARBA00022837"/>
    </source>
</evidence>
<accession>A0ABD3TLV0</accession>
<evidence type="ECO:0000256" key="17">
    <source>
        <dbReference type="SAM" id="Phobius"/>
    </source>
</evidence>
<feature type="region of interest" description="Disordered" evidence="16">
    <location>
        <begin position="2057"/>
        <end position="2077"/>
    </location>
</feature>
<organism evidence="21 22">
    <name type="scientific">Sinanodonta woodiana</name>
    <name type="common">Chinese pond mussel</name>
    <name type="synonym">Anodonta woodiana</name>
    <dbReference type="NCBI Taxonomy" id="1069815"/>
    <lineage>
        <taxon>Eukaryota</taxon>
        <taxon>Metazoa</taxon>
        <taxon>Spiralia</taxon>
        <taxon>Lophotrochozoa</taxon>
        <taxon>Mollusca</taxon>
        <taxon>Bivalvia</taxon>
        <taxon>Autobranchia</taxon>
        <taxon>Heteroconchia</taxon>
        <taxon>Palaeoheterodonta</taxon>
        <taxon>Unionida</taxon>
        <taxon>Unionoidea</taxon>
        <taxon>Unionidae</taxon>
        <taxon>Unioninae</taxon>
        <taxon>Sinanodonta</taxon>
    </lineage>
</organism>
<dbReference type="PROSITE" id="PS00010">
    <property type="entry name" value="ASX_HYDROXYL"/>
    <property type="match status" value="6"/>
</dbReference>
<keyword evidence="4 15" id="KW-0245">EGF-like domain</keyword>
<evidence type="ECO:0000256" key="6">
    <source>
        <dbReference type="ARBA" id="ARBA00022692"/>
    </source>
</evidence>
<feature type="region of interest" description="Disordered" evidence="16">
    <location>
        <begin position="348"/>
        <end position="369"/>
    </location>
</feature>
<feature type="domain" description="EGF-like" evidence="19">
    <location>
        <begin position="1756"/>
        <end position="1793"/>
    </location>
</feature>
<feature type="domain" description="EGF-like" evidence="19">
    <location>
        <begin position="1455"/>
        <end position="1496"/>
    </location>
</feature>
<protein>
    <recommendedName>
        <fullName evidence="23">Mucin-like protein</fullName>
    </recommendedName>
</protein>
<evidence type="ECO:0000256" key="2">
    <source>
        <dbReference type="ARBA" id="ARBA00004613"/>
    </source>
</evidence>
<dbReference type="InterPro" id="IPR026823">
    <property type="entry name" value="cEGF"/>
</dbReference>
<keyword evidence="5" id="KW-0254">Endocytosis</keyword>
<dbReference type="FunFam" id="2.10.25.10:FF:000014">
    <property type="entry name" value="Latent-transforming growth factor beta-binding protein 3"/>
    <property type="match status" value="2"/>
</dbReference>
<evidence type="ECO:0000256" key="8">
    <source>
        <dbReference type="ARBA" id="ARBA00022737"/>
    </source>
</evidence>
<keyword evidence="14" id="KW-0325">Glycoprotein</keyword>
<dbReference type="GO" id="GO:0005576">
    <property type="term" value="C:extracellular region"/>
    <property type="evidence" value="ECO:0007669"/>
    <property type="project" value="UniProtKB-SubCell"/>
</dbReference>
<feature type="region of interest" description="Disordered" evidence="16">
    <location>
        <begin position="28"/>
        <end position="53"/>
    </location>
</feature>
<evidence type="ECO:0000256" key="18">
    <source>
        <dbReference type="SAM" id="SignalP"/>
    </source>
</evidence>
<dbReference type="InterPro" id="IPR000152">
    <property type="entry name" value="EGF-type_Asp/Asn_hydroxyl_site"/>
</dbReference>
<evidence type="ECO:0000256" key="13">
    <source>
        <dbReference type="ARBA" id="ARBA00023170"/>
    </source>
</evidence>
<evidence type="ECO:0000313" key="22">
    <source>
        <dbReference type="Proteomes" id="UP001634394"/>
    </source>
</evidence>
<evidence type="ECO:0000256" key="16">
    <source>
        <dbReference type="SAM" id="MobiDB-lite"/>
    </source>
</evidence>
<feature type="region of interest" description="Disordered" evidence="16">
    <location>
        <begin position="271"/>
        <end position="330"/>
    </location>
</feature>